<dbReference type="PANTHER" id="PTHR11360">
    <property type="entry name" value="MONOCARBOXYLATE TRANSPORTER"/>
    <property type="match status" value="1"/>
</dbReference>
<feature type="transmembrane region" description="Helical" evidence="4">
    <location>
        <begin position="366"/>
        <end position="393"/>
    </location>
</feature>
<dbReference type="EMBL" id="OJIN01000096">
    <property type="protein sequence ID" value="SPD73402.1"/>
    <property type="molecule type" value="Genomic_DNA"/>
</dbReference>
<feature type="transmembrane region" description="Helical" evidence="4">
    <location>
        <begin position="247"/>
        <end position="266"/>
    </location>
</feature>
<dbReference type="Gene3D" id="1.20.1250.20">
    <property type="entry name" value="MFS general substrate transporter like domains"/>
    <property type="match status" value="2"/>
</dbReference>
<keyword evidence="1 4" id="KW-0812">Transmembrane</keyword>
<evidence type="ECO:0000313" key="6">
    <source>
        <dbReference type="EMBL" id="SPD73402.1"/>
    </source>
</evidence>
<dbReference type="CDD" id="cd17355">
    <property type="entry name" value="MFS_YcxA_like"/>
    <property type="match status" value="1"/>
</dbReference>
<feature type="transmembrane region" description="Helical" evidence="4">
    <location>
        <begin position="87"/>
        <end position="104"/>
    </location>
</feature>
<dbReference type="Pfam" id="PF07690">
    <property type="entry name" value="MFS_1"/>
    <property type="match status" value="1"/>
</dbReference>
<feature type="transmembrane region" description="Helical" evidence="4">
    <location>
        <begin position="110"/>
        <end position="129"/>
    </location>
</feature>
<dbReference type="SUPFAM" id="SSF103473">
    <property type="entry name" value="MFS general substrate transporter"/>
    <property type="match status" value="1"/>
</dbReference>
<evidence type="ECO:0000256" key="3">
    <source>
        <dbReference type="ARBA" id="ARBA00023136"/>
    </source>
</evidence>
<feature type="transmembrane region" description="Helical" evidence="4">
    <location>
        <begin position="311"/>
        <end position="328"/>
    </location>
</feature>
<dbReference type="PROSITE" id="PS50850">
    <property type="entry name" value="MFS"/>
    <property type="match status" value="1"/>
</dbReference>
<feature type="transmembrane region" description="Helical" evidence="4">
    <location>
        <begin position="334"/>
        <end position="354"/>
    </location>
</feature>
<evidence type="ECO:0000256" key="2">
    <source>
        <dbReference type="ARBA" id="ARBA00022989"/>
    </source>
</evidence>
<proteinExistence type="predicted"/>
<evidence type="ECO:0000256" key="1">
    <source>
        <dbReference type="ARBA" id="ARBA00022692"/>
    </source>
</evidence>
<feature type="transmembrane region" description="Helical" evidence="4">
    <location>
        <begin position="62"/>
        <end position="80"/>
    </location>
</feature>
<dbReference type="PANTHER" id="PTHR11360:SF284">
    <property type="entry name" value="EG:103B4.3 PROTEIN-RELATED"/>
    <property type="match status" value="1"/>
</dbReference>
<keyword evidence="3 4" id="KW-0472">Membrane</keyword>
<gene>
    <name evidence="6" type="ORF">PITCH_A1850002</name>
</gene>
<feature type="transmembrane region" description="Helical" evidence="4">
    <location>
        <begin position="145"/>
        <end position="165"/>
    </location>
</feature>
<protein>
    <submittedName>
        <fullName evidence="6">Putative Major facilitator superfamily protein</fullName>
    </submittedName>
</protein>
<dbReference type="InterPro" id="IPR036259">
    <property type="entry name" value="MFS_trans_sf"/>
</dbReference>
<feature type="transmembrane region" description="Helical" evidence="4">
    <location>
        <begin position="399"/>
        <end position="420"/>
    </location>
</feature>
<evidence type="ECO:0000256" key="4">
    <source>
        <dbReference type="SAM" id="Phobius"/>
    </source>
</evidence>
<dbReference type="AlphaFoldDB" id="A0A445MVI4"/>
<dbReference type="InterPro" id="IPR050327">
    <property type="entry name" value="Proton-linked_MCT"/>
</dbReference>
<accession>A0A445MVI4</accession>
<reference evidence="6" key="1">
    <citation type="submission" date="2018-01" db="EMBL/GenBank/DDBJ databases">
        <authorList>
            <person name="Regsiter A."/>
            <person name="William W."/>
        </authorList>
    </citation>
    <scope>NUCLEOTIDE SEQUENCE</scope>
    <source>
        <strain evidence="6">TRIP AH-1</strain>
    </source>
</reference>
<feature type="transmembrane region" description="Helical" evidence="4">
    <location>
        <begin position="278"/>
        <end position="299"/>
    </location>
</feature>
<dbReference type="InterPro" id="IPR011701">
    <property type="entry name" value="MFS"/>
</dbReference>
<dbReference type="InterPro" id="IPR020846">
    <property type="entry name" value="MFS_dom"/>
</dbReference>
<evidence type="ECO:0000259" key="5">
    <source>
        <dbReference type="PROSITE" id="PS50850"/>
    </source>
</evidence>
<name>A0A445MVI4_9BACT</name>
<keyword evidence="2 4" id="KW-1133">Transmembrane helix</keyword>
<feature type="transmembrane region" description="Helical" evidence="4">
    <location>
        <begin position="177"/>
        <end position="196"/>
    </location>
</feature>
<organism evidence="6">
    <name type="scientific">uncultured Desulfobacterium sp</name>
    <dbReference type="NCBI Taxonomy" id="201089"/>
    <lineage>
        <taxon>Bacteria</taxon>
        <taxon>Pseudomonadati</taxon>
        <taxon>Thermodesulfobacteriota</taxon>
        <taxon>Desulfobacteria</taxon>
        <taxon>Desulfobacterales</taxon>
        <taxon>Desulfobacteriaceae</taxon>
        <taxon>Desulfobacterium</taxon>
        <taxon>environmental samples</taxon>
    </lineage>
</organism>
<dbReference type="GO" id="GO:0022857">
    <property type="term" value="F:transmembrane transporter activity"/>
    <property type="evidence" value="ECO:0007669"/>
    <property type="project" value="InterPro"/>
</dbReference>
<sequence length="428" mass="45718">MNQTGIHEERQDKATLFYGWIIVVAVTIIYTISEIPVFAFGIFVKPIQNELGWTREVITRAFGLYMILLGIFSILGGILVDRIGPKILNCLGGILIGLGFIIGSRAHSVVMFYLGYGILGGIGFAFIFVPNQTTLARWFIEKKGLALGIMFAGGGIGTLIATPLMQAGIERYGWRTVFVILGILILCVSVPAALFLKKDPEEMGLSPLGKGDMKSSGATEGKGAVKSGQMIQAQNFTLPEALKTVSFWIYNLAITLMFLGFFMAQVNMVPHVTDKGVAAAAAALALGIASAFNALGRLLMGAVSDKIGTKNSFYICLSVGAIMLFYLISVHTPWMMYLFVVFFGVAYGGSVPQMPRMVSELFGVKAMGAIMGVSMLITTLGPALGPVLGGAIYDRTGSYSPAFLTGGGAILVALILIYLLRAPKKSEG</sequence>
<feature type="domain" description="Major facilitator superfamily (MFS) profile" evidence="5">
    <location>
        <begin position="22"/>
        <end position="425"/>
    </location>
</feature>
<feature type="transmembrane region" description="Helical" evidence="4">
    <location>
        <begin position="16"/>
        <end position="42"/>
    </location>
</feature>